<dbReference type="AlphaFoldDB" id="A0A841GXN2"/>
<gene>
    <name evidence="3" type="ORF">HNQ61_002127</name>
</gene>
<evidence type="ECO:0000313" key="4">
    <source>
        <dbReference type="Proteomes" id="UP000582837"/>
    </source>
</evidence>
<dbReference type="SUPFAM" id="SSF159234">
    <property type="entry name" value="FomD-like"/>
    <property type="match status" value="1"/>
</dbReference>
<name>A0A841GXN2_9BACT</name>
<reference evidence="3 4" key="1">
    <citation type="submission" date="2020-08" db="EMBL/GenBank/DDBJ databases">
        <title>Genomic Encyclopedia of Type Strains, Phase IV (KMG-IV): sequencing the most valuable type-strain genomes for metagenomic binning, comparative biology and taxonomic classification.</title>
        <authorList>
            <person name="Goeker M."/>
        </authorList>
    </citation>
    <scope>NUCLEOTIDE SEQUENCE [LARGE SCALE GENOMIC DNA]</scope>
    <source>
        <strain evidence="3 4">DSM 29007</strain>
    </source>
</reference>
<dbReference type="Proteomes" id="UP000582837">
    <property type="component" value="Unassembled WGS sequence"/>
</dbReference>
<dbReference type="InterPro" id="IPR035930">
    <property type="entry name" value="FomD-like_sf"/>
</dbReference>
<dbReference type="GO" id="GO:0016787">
    <property type="term" value="F:hydrolase activity"/>
    <property type="evidence" value="ECO:0007669"/>
    <property type="project" value="UniProtKB-KW"/>
</dbReference>
<evidence type="ECO:0000313" key="3">
    <source>
        <dbReference type="EMBL" id="MBB6070506.1"/>
    </source>
</evidence>
<dbReference type="PANTHER" id="PTHR39159:SF1">
    <property type="entry name" value="UPF0374 PROTEIN YGAC"/>
    <property type="match status" value="1"/>
</dbReference>
<dbReference type="Pfam" id="PF04167">
    <property type="entry name" value="DUF402"/>
    <property type="match status" value="1"/>
</dbReference>
<feature type="domain" description="DUF402" evidence="2">
    <location>
        <begin position="29"/>
        <end position="162"/>
    </location>
</feature>
<organism evidence="3 4">
    <name type="scientific">Longimicrobium terrae</name>
    <dbReference type="NCBI Taxonomy" id="1639882"/>
    <lineage>
        <taxon>Bacteria</taxon>
        <taxon>Pseudomonadati</taxon>
        <taxon>Gemmatimonadota</taxon>
        <taxon>Longimicrobiia</taxon>
        <taxon>Longimicrobiales</taxon>
        <taxon>Longimicrobiaceae</taxon>
        <taxon>Longimicrobium</taxon>
    </lineage>
</organism>
<dbReference type="InterPro" id="IPR050212">
    <property type="entry name" value="Ntdp-like"/>
</dbReference>
<dbReference type="RefSeq" id="WP_170034337.1">
    <property type="nucleotide sequence ID" value="NZ_JABDTL010000001.1"/>
</dbReference>
<accession>A0A841GXN2</accession>
<evidence type="ECO:0000256" key="1">
    <source>
        <dbReference type="ARBA" id="ARBA00022801"/>
    </source>
</evidence>
<evidence type="ECO:0000259" key="2">
    <source>
        <dbReference type="Pfam" id="PF04167"/>
    </source>
</evidence>
<comment type="caution">
    <text evidence="3">The sequence shown here is derived from an EMBL/GenBank/DDBJ whole genome shotgun (WGS) entry which is preliminary data.</text>
</comment>
<proteinExistence type="predicted"/>
<sequence length="185" mass="20481">MAEPSYAAGETIEIHYLRPPDRVTVFRQRVVDDNETVVVTYLPSAELRKPVMAGGRVVLEPGAPVVWFSYRGETWHDVGRFHLADGTFTGIYANVLTPVRMRGARWDTTDLFLDVWMGADGRVELLDRDEFDAAVAKGVVSAADAERAFTEAERLIQGARQGAWPPAHVAEWTLERVREVAGAAG</sequence>
<dbReference type="Gene3D" id="2.40.380.10">
    <property type="entry name" value="FomD-like"/>
    <property type="match status" value="1"/>
</dbReference>
<dbReference type="PANTHER" id="PTHR39159">
    <property type="match status" value="1"/>
</dbReference>
<keyword evidence="4" id="KW-1185">Reference proteome</keyword>
<protein>
    <submittedName>
        <fullName evidence="3">Putative RNA-binding protein associated with RNAse of E/G family</fullName>
    </submittedName>
</protein>
<dbReference type="InterPro" id="IPR007295">
    <property type="entry name" value="DUF402"/>
</dbReference>
<dbReference type="EMBL" id="JACHIA010000005">
    <property type="protein sequence ID" value="MBB6070506.1"/>
    <property type="molecule type" value="Genomic_DNA"/>
</dbReference>
<keyword evidence="1" id="KW-0378">Hydrolase</keyword>